<evidence type="ECO:0000256" key="4">
    <source>
        <dbReference type="ARBA" id="ARBA00012783"/>
    </source>
</evidence>
<feature type="binding site" evidence="13">
    <location>
        <begin position="42"/>
        <end position="48"/>
    </location>
    <ligand>
        <name>substrate</name>
    </ligand>
</feature>
<keyword evidence="8 14" id="KW-0862">Zinc</keyword>
<feature type="domain" description="CMP/dCMP-type deaminase" evidence="16">
    <location>
        <begin position="1"/>
        <end position="128"/>
    </location>
</feature>
<evidence type="ECO:0000256" key="1">
    <source>
        <dbReference type="ARBA" id="ARBA00001947"/>
    </source>
</evidence>
<evidence type="ECO:0000256" key="7">
    <source>
        <dbReference type="ARBA" id="ARBA00022801"/>
    </source>
</evidence>
<evidence type="ECO:0000256" key="3">
    <source>
        <dbReference type="ARBA" id="ARBA00006576"/>
    </source>
</evidence>
<reference evidence="18 19" key="1">
    <citation type="submission" date="2015-11" db="EMBL/GenBank/DDBJ databases">
        <authorList>
            <person name="Zhang Y."/>
            <person name="Guo Z."/>
        </authorList>
    </citation>
    <scope>NUCLEOTIDE SEQUENCE [LARGE SCALE GENOMIC DNA]</scope>
    <source>
        <strain evidence="18">JGI-4</strain>
    </source>
</reference>
<dbReference type="EMBL" id="CZVI01000001">
    <property type="protein sequence ID" value="CUS77686.1"/>
    <property type="molecule type" value="Genomic_DNA"/>
</dbReference>
<evidence type="ECO:0000256" key="5">
    <source>
        <dbReference type="ARBA" id="ARBA00018266"/>
    </source>
</evidence>
<accession>A0A0S4N3M6</accession>
<dbReference type="GO" id="GO:0008270">
    <property type="term" value="F:zinc ion binding"/>
    <property type="evidence" value="ECO:0007669"/>
    <property type="project" value="UniProtKB-UniRule"/>
</dbReference>
<dbReference type="EMBL" id="FAOP01000004">
    <property type="protein sequence ID" value="CUU04822.1"/>
    <property type="molecule type" value="Genomic_DNA"/>
</dbReference>
<dbReference type="OrthoDB" id="9795347at2"/>
<comment type="function">
    <text evidence="2 15">This enzyme scavenges exogenous and endogenous cytidine and 2'-deoxycytidine for UMP synthesis.</text>
</comment>
<dbReference type="GO" id="GO:0004126">
    <property type="term" value="F:cytidine deaminase activity"/>
    <property type="evidence" value="ECO:0007669"/>
    <property type="project" value="UniProtKB-UniRule"/>
</dbReference>
<comment type="cofactor">
    <cofactor evidence="1 14 15">
        <name>Zn(2+)</name>
        <dbReference type="ChEBI" id="CHEBI:29105"/>
    </cofactor>
</comment>
<protein>
    <recommendedName>
        <fullName evidence="5 15">Cytidine deaminase</fullName>
        <ecNumber evidence="4 15">3.5.4.5</ecNumber>
    </recommendedName>
    <alternativeName>
        <fullName evidence="9 15">Cytidine aminohydrolase</fullName>
    </alternativeName>
</protein>
<comment type="catalytic activity">
    <reaction evidence="11 15">
        <text>cytidine + H2O + H(+) = uridine + NH4(+)</text>
        <dbReference type="Rhea" id="RHEA:16069"/>
        <dbReference type="ChEBI" id="CHEBI:15377"/>
        <dbReference type="ChEBI" id="CHEBI:15378"/>
        <dbReference type="ChEBI" id="CHEBI:16704"/>
        <dbReference type="ChEBI" id="CHEBI:17562"/>
        <dbReference type="ChEBI" id="CHEBI:28938"/>
        <dbReference type="EC" id="3.5.4.5"/>
    </reaction>
</comment>
<dbReference type="GO" id="GO:0072527">
    <property type="term" value="P:pyrimidine-containing compound metabolic process"/>
    <property type="evidence" value="ECO:0007669"/>
    <property type="project" value="UniProtKB-ARBA"/>
</dbReference>
<dbReference type="SUPFAM" id="SSF53927">
    <property type="entry name" value="Cytidine deaminase-like"/>
    <property type="match status" value="1"/>
</dbReference>
<accession>A0A0P1MDC3</accession>
<evidence type="ECO:0000313" key="19">
    <source>
        <dbReference type="Proteomes" id="UP000182011"/>
    </source>
</evidence>
<evidence type="ECO:0000256" key="8">
    <source>
        <dbReference type="ARBA" id="ARBA00022833"/>
    </source>
</evidence>
<dbReference type="InterPro" id="IPR016193">
    <property type="entry name" value="Cytidine_deaminase-like"/>
</dbReference>
<feature type="binding site" evidence="14">
    <location>
        <position position="53"/>
    </location>
    <ligand>
        <name>Zn(2+)</name>
        <dbReference type="ChEBI" id="CHEBI:29105"/>
        <note>catalytic</note>
    </ligand>
</feature>
<dbReference type="InterPro" id="IPR016192">
    <property type="entry name" value="APOBEC/CMP_deaminase_Zn-bd"/>
</dbReference>
<accession>A0A0P1P666</accession>
<dbReference type="Pfam" id="PF00383">
    <property type="entry name" value="dCMP_cyt_deam_1"/>
    <property type="match status" value="1"/>
</dbReference>
<evidence type="ECO:0000256" key="15">
    <source>
        <dbReference type="RuleBase" id="RU364006"/>
    </source>
</evidence>
<dbReference type="PROSITE" id="PS00903">
    <property type="entry name" value="CYT_DCMP_DEAMINASES_1"/>
    <property type="match status" value="1"/>
</dbReference>
<evidence type="ECO:0000256" key="6">
    <source>
        <dbReference type="ARBA" id="ARBA00022723"/>
    </source>
</evidence>
<accession>A0A0P1MDU2</accession>
<evidence type="ECO:0000256" key="9">
    <source>
        <dbReference type="ARBA" id="ARBA00032005"/>
    </source>
</evidence>
<evidence type="ECO:0000259" key="16">
    <source>
        <dbReference type="PROSITE" id="PS51747"/>
    </source>
</evidence>
<keyword evidence="6 14" id="KW-0479">Metal-binding</keyword>
<dbReference type="FunFam" id="3.40.140.10:FF:000008">
    <property type="entry name" value="Cytidine deaminase"/>
    <property type="match status" value="1"/>
</dbReference>
<organism evidence="18 19">
    <name type="scientific">Candidatus Kryptonium thompsonii</name>
    <dbReference type="NCBI Taxonomy" id="1633631"/>
    <lineage>
        <taxon>Bacteria</taxon>
        <taxon>Pseudomonadati</taxon>
        <taxon>Candidatus Kryptoniota</taxon>
        <taxon>Candidatus Kryptonium</taxon>
    </lineage>
</organism>
<sequence>MKHDELVKLALKAKEFAYAPYSKFKVGAAILTDDGEVFTGCNIENSSYSLTICAERVAIFKAYSTGKRKFKSIAIVSDAKNYTSPCGACRQVLMDLAGEELEVILTNSKGRKKILKLKELLPLPFSSKDLKTKGGIIHGHHRV</sequence>
<feature type="binding site" evidence="14">
    <location>
        <position position="89"/>
    </location>
    <ligand>
        <name>Zn(2+)</name>
        <dbReference type="ChEBI" id="CHEBI:29105"/>
        <note>catalytic</note>
    </ligand>
</feature>
<accession>A0A0P1NX53</accession>
<evidence type="ECO:0000313" key="18">
    <source>
        <dbReference type="EMBL" id="CUU04822.1"/>
    </source>
</evidence>
<accession>A0A0P1MJK1</accession>
<comment type="catalytic activity">
    <reaction evidence="10 15">
        <text>2'-deoxycytidine + H2O + H(+) = 2'-deoxyuridine + NH4(+)</text>
        <dbReference type="Rhea" id="RHEA:13433"/>
        <dbReference type="ChEBI" id="CHEBI:15377"/>
        <dbReference type="ChEBI" id="CHEBI:15378"/>
        <dbReference type="ChEBI" id="CHEBI:15698"/>
        <dbReference type="ChEBI" id="CHEBI:16450"/>
        <dbReference type="ChEBI" id="CHEBI:28938"/>
        <dbReference type="EC" id="3.5.4.5"/>
    </reaction>
</comment>
<feature type="binding site" evidence="14">
    <location>
        <position position="86"/>
    </location>
    <ligand>
        <name>Zn(2+)</name>
        <dbReference type="ChEBI" id="CHEBI:29105"/>
        <note>catalytic</note>
    </ligand>
</feature>
<dbReference type="Gene3D" id="3.40.140.10">
    <property type="entry name" value="Cytidine Deaminase, domain 2"/>
    <property type="match status" value="1"/>
</dbReference>
<dbReference type="InterPro" id="IPR006262">
    <property type="entry name" value="Cyt_deam_tetra"/>
</dbReference>
<gene>
    <name evidence="18" type="ORF">JGI4_01118</name>
    <name evidence="17" type="ORF">JGI8_00150</name>
</gene>
<proteinExistence type="inferred from homology"/>
<dbReference type="PANTHER" id="PTHR11644">
    <property type="entry name" value="CYTIDINE DEAMINASE"/>
    <property type="match status" value="1"/>
</dbReference>
<keyword evidence="7 15" id="KW-0378">Hydrolase</keyword>
<dbReference type="GO" id="GO:0042802">
    <property type="term" value="F:identical protein binding"/>
    <property type="evidence" value="ECO:0007669"/>
    <property type="project" value="UniProtKB-ARBA"/>
</dbReference>
<dbReference type="CDD" id="cd01283">
    <property type="entry name" value="cytidine_deaminase"/>
    <property type="match status" value="1"/>
</dbReference>
<reference evidence="17 20" key="2">
    <citation type="submission" date="2015-11" db="EMBL/GenBank/DDBJ databases">
        <authorList>
            <person name="Varghese N."/>
        </authorList>
    </citation>
    <scope>NUCLEOTIDE SEQUENCE [LARGE SCALE GENOMIC DNA]</scope>
    <source>
        <strain evidence="17 20">JGI-8</strain>
    </source>
</reference>
<dbReference type="InterPro" id="IPR002125">
    <property type="entry name" value="CMP_dCMP_dom"/>
</dbReference>
<dbReference type="AlphaFoldDB" id="A0A0P1L9I0"/>
<accession>A0A0P1M889</accession>
<name>A0A0P1L9I0_9BACT</name>
<dbReference type="Proteomes" id="UP000182200">
    <property type="component" value="Unassembled WGS sequence"/>
</dbReference>
<evidence type="ECO:0000256" key="12">
    <source>
        <dbReference type="PIRSR" id="PIRSR606262-1"/>
    </source>
</evidence>
<dbReference type="GO" id="GO:0005829">
    <property type="term" value="C:cytosol"/>
    <property type="evidence" value="ECO:0007669"/>
    <property type="project" value="TreeGrafter"/>
</dbReference>
<accession>A0A0P1L9I0</accession>
<feature type="active site" description="Proton donor" evidence="12">
    <location>
        <position position="55"/>
    </location>
</feature>
<dbReference type="PANTHER" id="PTHR11644:SF2">
    <property type="entry name" value="CYTIDINE DEAMINASE"/>
    <property type="match status" value="1"/>
</dbReference>
<dbReference type="NCBIfam" id="TIGR01354">
    <property type="entry name" value="cyt_deam_tetra"/>
    <property type="match status" value="1"/>
</dbReference>
<comment type="similarity">
    <text evidence="3 15">Belongs to the cytidine and deoxycytidylate deaminase family.</text>
</comment>
<keyword evidence="20" id="KW-1185">Reference proteome</keyword>
<dbReference type="PROSITE" id="PS51747">
    <property type="entry name" value="CYT_DCMP_DEAMINASES_2"/>
    <property type="match status" value="1"/>
</dbReference>
<evidence type="ECO:0000256" key="2">
    <source>
        <dbReference type="ARBA" id="ARBA00003949"/>
    </source>
</evidence>
<evidence type="ECO:0000256" key="14">
    <source>
        <dbReference type="PIRSR" id="PIRSR606262-3"/>
    </source>
</evidence>
<dbReference type="STRING" id="1633631.GCA_001442925_01117"/>
<dbReference type="NCBIfam" id="NF004064">
    <property type="entry name" value="PRK05578.1"/>
    <property type="match status" value="1"/>
</dbReference>
<dbReference type="EC" id="3.5.4.5" evidence="4 15"/>
<dbReference type="InterPro" id="IPR050202">
    <property type="entry name" value="Cyt/Deoxycyt_deaminase"/>
</dbReference>
<evidence type="ECO:0000313" key="17">
    <source>
        <dbReference type="EMBL" id="CUS77686.1"/>
    </source>
</evidence>
<evidence type="ECO:0000256" key="10">
    <source>
        <dbReference type="ARBA" id="ARBA00049252"/>
    </source>
</evidence>
<dbReference type="GO" id="GO:0055086">
    <property type="term" value="P:nucleobase-containing small molecule metabolic process"/>
    <property type="evidence" value="ECO:0007669"/>
    <property type="project" value="UniProtKB-ARBA"/>
</dbReference>
<evidence type="ECO:0000256" key="13">
    <source>
        <dbReference type="PIRSR" id="PIRSR606262-2"/>
    </source>
</evidence>
<dbReference type="Proteomes" id="UP000182011">
    <property type="component" value="Unassembled WGS sequence"/>
</dbReference>
<evidence type="ECO:0000313" key="20">
    <source>
        <dbReference type="Proteomes" id="UP000182200"/>
    </source>
</evidence>
<evidence type="ECO:0000256" key="11">
    <source>
        <dbReference type="ARBA" id="ARBA00049558"/>
    </source>
</evidence>